<dbReference type="Gene3D" id="3.90.550.10">
    <property type="entry name" value="Spore Coat Polysaccharide Biosynthesis Protein SpsA, Chain A"/>
    <property type="match status" value="1"/>
</dbReference>
<dbReference type="SUPFAM" id="SSF53448">
    <property type="entry name" value="Nucleotide-diphospho-sugar transferases"/>
    <property type="match status" value="1"/>
</dbReference>
<comment type="similarity">
    <text evidence="1">Belongs to the glycosyltransferase 2 family.</text>
</comment>
<gene>
    <name evidence="7" type="ORF">B0H16DRAFT_1347185</name>
</gene>
<keyword evidence="5" id="KW-0472">Membrane</keyword>
<dbReference type="GO" id="GO:0006488">
    <property type="term" value="P:dolichol-linked oligosaccharide biosynthetic process"/>
    <property type="evidence" value="ECO:0007669"/>
    <property type="project" value="TreeGrafter"/>
</dbReference>
<dbReference type="Proteomes" id="UP001215598">
    <property type="component" value="Unassembled WGS sequence"/>
</dbReference>
<keyword evidence="3" id="KW-0328">Glycosyltransferase</keyword>
<evidence type="ECO:0000313" key="8">
    <source>
        <dbReference type="Proteomes" id="UP001215598"/>
    </source>
</evidence>
<keyword evidence="5" id="KW-1133">Transmembrane helix</keyword>
<organism evidence="7 8">
    <name type="scientific">Mycena metata</name>
    <dbReference type="NCBI Taxonomy" id="1033252"/>
    <lineage>
        <taxon>Eukaryota</taxon>
        <taxon>Fungi</taxon>
        <taxon>Dikarya</taxon>
        <taxon>Basidiomycota</taxon>
        <taxon>Agaricomycotina</taxon>
        <taxon>Agaricomycetes</taxon>
        <taxon>Agaricomycetidae</taxon>
        <taxon>Agaricales</taxon>
        <taxon>Marasmiineae</taxon>
        <taxon>Mycenaceae</taxon>
        <taxon>Mycena</taxon>
    </lineage>
</organism>
<evidence type="ECO:0000259" key="6">
    <source>
        <dbReference type="Pfam" id="PF00535"/>
    </source>
</evidence>
<keyword evidence="4" id="KW-0808">Transferase</keyword>
<sequence length="248" mass="27483">MTAYTNVLLVVRTKDEEKGLSSAVLRGFEEARGQSLVVIDTDLQHPPAALPTFFTLLANPATPFRGTHYAPGTKTNANWPLYRIARARERPMSGVLFVIPWDHIPVYRIPLTVIIHKHLQFLASHPLTPTGFKIALELLLKAPIRQFSIDRGGNGRREEVGYSFGVRSEGSSKLGAKVILRYLLHLSALYHRRLGPTFILLLLVVSLFLFTTLLFLLVVVIGLPRLGFRWRAEGTAGRPDGEVGSGGP</sequence>
<reference evidence="7" key="1">
    <citation type="submission" date="2023-03" db="EMBL/GenBank/DDBJ databases">
        <title>Massive genome expansion in bonnet fungi (Mycena s.s.) driven by repeated elements and novel gene families across ecological guilds.</title>
        <authorList>
            <consortium name="Lawrence Berkeley National Laboratory"/>
            <person name="Harder C.B."/>
            <person name="Miyauchi S."/>
            <person name="Viragh M."/>
            <person name="Kuo A."/>
            <person name="Thoen E."/>
            <person name="Andreopoulos B."/>
            <person name="Lu D."/>
            <person name="Skrede I."/>
            <person name="Drula E."/>
            <person name="Henrissat B."/>
            <person name="Morin E."/>
            <person name="Kohler A."/>
            <person name="Barry K."/>
            <person name="LaButti K."/>
            <person name="Morin E."/>
            <person name="Salamov A."/>
            <person name="Lipzen A."/>
            <person name="Mereny Z."/>
            <person name="Hegedus B."/>
            <person name="Baldrian P."/>
            <person name="Stursova M."/>
            <person name="Weitz H."/>
            <person name="Taylor A."/>
            <person name="Grigoriev I.V."/>
            <person name="Nagy L.G."/>
            <person name="Martin F."/>
            <person name="Kauserud H."/>
        </authorList>
    </citation>
    <scope>NUCLEOTIDE SEQUENCE</scope>
    <source>
        <strain evidence="7">CBHHK182m</strain>
    </source>
</reference>
<feature type="transmembrane region" description="Helical" evidence="5">
    <location>
        <begin position="198"/>
        <end position="223"/>
    </location>
</feature>
<proteinExistence type="inferred from homology"/>
<dbReference type="EMBL" id="JARKIB010000503">
    <property type="protein sequence ID" value="KAJ7703367.1"/>
    <property type="molecule type" value="Genomic_DNA"/>
</dbReference>
<dbReference type="EC" id="2.4.1.83" evidence="2"/>
<dbReference type="PANTHER" id="PTHR43398">
    <property type="entry name" value="DOLICHOL-PHOSPHATE MANNOSYLTRANSFERASE SUBUNIT 1"/>
    <property type="match status" value="1"/>
</dbReference>
<evidence type="ECO:0000256" key="2">
    <source>
        <dbReference type="ARBA" id="ARBA00012704"/>
    </source>
</evidence>
<dbReference type="AlphaFoldDB" id="A0AAD7E074"/>
<comment type="caution">
    <text evidence="7">The sequence shown here is derived from an EMBL/GenBank/DDBJ whole genome shotgun (WGS) entry which is preliminary data.</text>
</comment>
<protein>
    <recommendedName>
        <fullName evidence="2">dolichyl-phosphate beta-D-mannosyltransferase</fullName>
        <ecNumber evidence="2">2.4.1.83</ecNumber>
    </recommendedName>
</protein>
<feature type="domain" description="Glycosyltransferase 2-like" evidence="6">
    <location>
        <begin position="11"/>
        <end position="87"/>
    </location>
</feature>
<evidence type="ECO:0000256" key="1">
    <source>
        <dbReference type="ARBA" id="ARBA00006739"/>
    </source>
</evidence>
<dbReference type="GO" id="GO:0006506">
    <property type="term" value="P:GPI anchor biosynthetic process"/>
    <property type="evidence" value="ECO:0007669"/>
    <property type="project" value="TreeGrafter"/>
</dbReference>
<dbReference type="InterPro" id="IPR001173">
    <property type="entry name" value="Glyco_trans_2-like"/>
</dbReference>
<dbReference type="InterPro" id="IPR039528">
    <property type="entry name" value="DPM1-like"/>
</dbReference>
<accession>A0AAD7E074</accession>
<name>A0AAD7E074_9AGAR</name>
<dbReference type="GO" id="GO:0004582">
    <property type="term" value="F:dolichyl-phosphate beta-D-mannosyltransferase activity"/>
    <property type="evidence" value="ECO:0007669"/>
    <property type="project" value="UniProtKB-EC"/>
</dbReference>
<evidence type="ECO:0000256" key="5">
    <source>
        <dbReference type="SAM" id="Phobius"/>
    </source>
</evidence>
<dbReference type="Pfam" id="PF00535">
    <property type="entry name" value="Glycos_transf_2"/>
    <property type="match status" value="1"/>
</dbReference>
<dbReference type="GO" id="GO:0005789">
    <property type="term" value="C:endoplasmic reticulum membrane"/>
    <property type="evidence" value="ECO:0007669"/>
    <property type="project" value="TreeGrafter"/>
</dbReference>
<keyword evidence="8" id="KW-1185">Reference proteome</keyword>
<evidence type="ECO:0000256" key="3">
    <source>
        <dbReference type="ARBA" id="ARBA00022676"/>
    </source>
</evidence>
<evidence type="ECO:0000256" key="4">
    <source>
        <dbReference type="ARBA" id="ARBA00022679"/>
    </source>
</evidence>
<dbReference type="GO" id="GO:0035269">
    <property type="term" value="P:protein O-linked glycosylation via mannose"/>
    <property type="evidence" value="ECO:0007669"/>
    <property type="project" value="TreeGrafter"/>
</dbReference>
<keyword evidence="5" id="KW-0812">Transmembrane</keyword>
<dbReference type="PANTHER" id="PTHR43398:SF1">
    <property type="entry name" value="DOLICHOL-PHOSPHATE MANNOSYLTRANSFERASE SUBUNIT 1"/>
    <property type="match status" value="1"/>
</dbReference>
<evidence type="ECO:0000313" key="7">
    <source>
        <dbReference type="EMBL" id="KAJ7703367.1"/>
    </source>
</evidence>
<dbReference type="InterPro" id="IPR029044">
    <property type="entry name" value="Nucleotide-diphossugar_trans"/>
</dbReference>